<name>A0ABW5KIM3_9SPHI</name>
<dbReference type="RefSeq" id="WP_380902735.1">
    <property type="nucleotide sequence ID" value="NZ_JBHUEG010000007.1"/>
</dbReference>
<proteinExistence type="predicted"/>
<dbReference type="EMBL" id="JBHULR010000003">
    <property type="protein sequence ID" value="MFD2547715.1"/>
    <property type="molecule type" value="Genomic_DNA"/>
</dbReference>
<organism evidence="1 2">
    <name type="scientific">Sphingobacterium suaedae</name>
    <dbReference type="NCBI Taxonomy" id="1686402"/>
    <lineage>
        <taxon>Bacteria</taxon>
        <taxon>Pseudomonadati</taxon>
        <taxon>Bacteroidota</taxon>
        <taxon>Sphingobacteriia</taxon>
        <taxon>Sphingobacteriales</taxon>
        <taxon>Sphingobacteriaceae</taxon>
        <taxon>Sphingobacterium</taxon>
    </lineage>
</organism>
<accession>A0ABW5KIM3</accession>
<comment type="caution">
    <text evidence="1">The sequence shown here is derived from an EMBL/GenBank/DDBJ whole genome shotgun (WGS) entry which is preliminary data.</text>
</comment>
<reference evidence="2" key="1">
    <citation type="journal article" date="2019" name="Int. J. Syst. Evol. Microbiol.">
        <title>The Global Catalogue of Microorganisms (GCM) 10K type strain sequencing project: providing services to taxonomists for standard genome sequencing and annotation.</title>
        <authorList>
            <consortium name="The Broad Institute Genomics Platform"/>
            <consortium name="The Broad Institute Genome Sequencing Center for Infectious Disease"/>
            <person name="Wu L."/>
            <person name="Ma J."/>
        </authorList>
    </citation>
    <scope>NUCLEOTIDE SEQUENCE [LARGE SCALE GENOMIC DNA]</scope>
    <source>
        <strain evidence="2">KCTC 42662</strain>
    </source>
</reference>
<evidence type="ECO:0000313" key="2">
    <source>
        <dbReference type="Proteomes" id="UP001597545"/>
    </source>
</evidence>
<sequence>MYNRIILCGFGFTGCELVALAALSKESYVAIEELAVEIEKLRRTSILIVDDLKRIQSDAAVLPDPIPYVDGQIKKVKPKYVRQQHKYAKRYHGRRK</sequence>
<gene>
    <name evidence="1" type="ORF">ACFSR5_08670</name>
</gene>
<dbReference type="PROSITE" id="PS51257">
    <property type="entry name" value="PROKAR_LIPOPROTEIN"/>
    <property type="match status" value="1"/>
</dbReference>
<keyword evidence="2" id="KW-1185">Reference proteome</keyword>
<dbReference type="Proteomes" id="UP001597545">
    <property type="component" value="Unassembled WGS sequence"/>
</dbReference>
<protein>
    <submittedName>
        <fullName evidence="1">Uncharacterized protein</fullName>
    </submittedName>
</protein>
<evidence type="ECO:0000313" key="1">
    <source>
        <dbReference type="EMBL" id="MFD2547715.1"/>
    </source>
</evidence>